<evidence type="ECO:0000313" key="2">
    <source>
        <dbReference type="Proteomes" id="UP000690515"/>
    </source>
</evidence>
<accession>A0ABS5ZI80</accession>
<gene>
    <name evidence="1" type="ORF">KCG35_22045</name>
</gene>
<reference evidence="1 2" key="1">
    <citation type="submission" date="2021-04" db="EMBL/GenBank/DDBJ databases">
        <authorList>
            <person name="Pira H."/>
            <person name="Risdian C."/>
            <person name="Wink J."/>
        </authorList>
    </citation>
    <scope>NUCLEOTIDE SEQUENCE [LARGE SCALE GENOMIC DNA]</scope>
    <source>
        <strain evidence="1 2">WH53</strain>
    </source>
</reference>
<name>A0ABS5ZI80_9GAMM</name>
<dbReference type="EMBL" id="JAGSOY010000099">
    <property type="protein sequence ID" value="MBU2713747.1"/>
    <property type="molecule type" value="Genomic_DNA"/>
</dbReference>
<dbReference type="RefSeq" id="WP_215822031.1">
    <property type="nucleotide sequence ID" value="NZ_JAGSOY010000099.1"/>
</dbReference>
<protein>
    <submittedName>
        <fullName evidence="1">Uncharacterized protein</fullName>
    </submittedName>
</protein>
<sequence length="92" mass="10451">MMTFIASQLFSSMALQEFFAHSTGEQTQPLRHMRYLNGAKKQSVSDELDHFLPELNQTSAEEALAENWLSSENLMASLWLDSICRTEPDLAL</sequence>
<proteinExistence type="predicted"/>
<dbReference type="Proteomes" id="UP000690515">
    <property type="component" value="Unassembled WGS sequence"/>
</dbReference>
<evidence type="ECO:0000313" key="1">
    <source>
        <dbReference type="EMBL" id="MBU2713747.1"/>
    </source>
</evidence>
<organism evidence="1 2">
    <name type="scientific">Zooshikella harenae</name>
    <dbReference type="NCBI Taxonomy" id="2827238"/>
    <lineage>
        <taxon>Bacteria</taxon>
        <taxon>Pseudomonadati</taxon>
        <taxon>Pseudomonadota</taxon>
        <taxon>Gammaproteobacteria</taxon>
        <taxon>Oceanospirillales</taxon>
        <taxon>Zooshikellaceae</taxon>
        <taxon>Zooshikella</taxon>
    </lineage>
</organism>
<keyword evidence="2" id="KW-1185">Reference proteome</keyword>
<comment type="caution">
    <text evidence="1">The sequence shown here is derived from an EMBL/GenBank/DDBJ whole genome shotgun (WGS) entry which is preliminary data.</text>
</comment>